<dbReference type="InterPro" id="IPR042099">
    <property type="entry name" value="ANL_N_sf"/>
</dbReference>
<dbReference type="Pfam" id="PF00501">
    <property type="entry name" value="AMP-binding"/>
    <property type="match status" value="1"/>
</dbReference>
<dbReference type="OrthoDB" id="10253869at2759"/>
<feature type="domain" description="AMP-dependent synthetase/ligase" evidence="2">
    <location>
        <begin position="78"/>
        <end position="465"/>
    </location>
</feature>
<dbReference type="Pfam" id="PF16177">
    <property type="entry name" value="ACAS_N"/>
    <property type="match status" value="1"/>
</dbReference>
<gene>
    <name evidence="5" type="ORF">CYY_004663</name>
</gene>
<keyword evidence="6" id="KW-1185">Reference proteome</keyword>
<evidence type="ECO:0000313" key="6">
    <source>
        <dbReference type="Proteomes" id="UP000695562"/>
    </source>
</evidence>
<dbReference type="PANTHER" id="PTHR43347">
    <property type="entry name" value="ACYL-COA SYNTHETASE"/>
    <property type="match status" value="1"/>
</dbReference>
<comment type="caution">
    <text evidence="5">The sequence shown here is derived from an EMBL/GenBank/DDBJ whole genome shotgun (WGS) entry which is preliminary data.</text>
</comment>
<dbReference type="Gene3D" id="3.40.50.12780">
    <property type="entry name" value="N-terminal domain of ligase-like"/>
    <property type="match status" value="1"/>
</dbReference>
<feature type="domain" description="AMP-binding enzyme C-terminal" evidence="3">
    <location>
        <begin position="530"/>
        <end position="610"/>
    </location>
</feature>
<dbReference type="SUPFAM" id="SSF56801">
    <property type="entry name" value="Acetyl-CoA synthetase-like"/>
    <property type="match status" value="1"/>
</dbReference>
<dbReference type="PANTHER" id="PTHR43347:SF3">
    <property type="entry name" value="ACYL-COA SYNTHETASE SHORT-CHAIN FAMILY MEMBER 3, MITOCHONDRIAL"/>
    <property type="match status" value="1"/>
</dbReference>
<dbReference type="InterPro" id="IPR025110">
    <property type="entry name" value="AMP-bd_C"/>
</dbReference>
<dbReference type="Proteomes" id="UP000695562">
    <property type="component" value="Unassembled WGS sequence"/>
</dbReference>
<evidence type="ECO:0000259" key="4">
    <source>
        <dbReference type="Pfam" id="PF16177"/>
    </source>
</evidence>
<feature type="domain" description="Acetyl-coenzyme A synthetase N-terminal" evidence="4">
    <location>
        <begin position="14"/>
        <end position="67"/>
    </location>
</feature>
<dbReference type="InterPro" id="IPR000873">
    <property type="entry name" value="AMP-dep_synth/lig_dom"/>
</dbReference>
<evidence type="ECO:0000259" key="2">
    <source>
        <dbReference type="Pfam" id="PF00501"/>
    </source>
</evidence>
<comment type="similarity">
    <text evidence="1">Belongs to the ATP-dependent AMP-binding enzyme family.</text>
</comment>
<dbReference type="InterPro" id="IPR032387">
    <property type="entry name" value="ACAS_N"/>
</dbReference>
<evidence type="ECO:0000313" key="5">
    <source>
        <dbReference type="EMBL" id="KAF2074049.1"/>
    </source>
</evidence>
<dbReference type="Pfam" id="PF13193">
    <property type="entry name" value="AMP-binding_C"/>
    <property type="match status" value="1"/>
</dbReference>
<reference evidence="5" key="1">
    <citation type="submission" date="2020-01" db="EMBL/GenBank/DDBJ databases">
        <title>Development of genomics and gene disruption for Polysphondylium violaceum indicates a role for the polyketide synthase stlB in stalk morphogenesis.</title>
        <authorList>
            <person name="Narita B."/>
            <person name="Kawabe Y."/>
            <person name="Kin K."/>
            <person name="Saito T."/>
            <person name="Gibbs R."/>
            <person name="Kuspa A."/>
            <person name="Muzny D."/>
            <person name="Queller D."/>
            <person name="Richards S."/>
            <person name="Strassman J."/>
            <person name="Sucgang R."/>
            <person name="Worley K."/>
            <person name="Schaap P."/>
        </authorList>
    </citation>
    <scope>NUCLEOTIDE SEQUENCE</scope>
    <source>
        <strain evidence="5">QSvi11</strain>
    </source>
</reference>
<dbReference type="AlphaFoldDB" id="A0A8J4PXR8"/>
<sequence length="653" mass="73484">MQQVDSSENNLSLYEKEKKLFLENPLKFWEQISTNIFWDKTYDRVLGGTDESPLWFENGKLNICYNAVDRYALDPLTKDKIAFYHETASMEKTNSITYLELYERVCEFSTALKSIGIEKGDIVLIYMPVTLEQIIAMLACVRIGAIHNVVFYGIPAHQLCKKIDLFKPKLLISSNIGLFGEKILLSIDILNDTLKLSCHKFHVVVYQRKDIVSKYSEKVQLQFSSKFLDWSDLVKKATENQLINREYTLVDSNDPFSVIFSTGTSSGDPKPLLRSTAGYVVALSYHLRKTYNLTTKNDVIFSKSNSSWVSGQSIGVYGPLLCGATSLLHEGDLKVPNIGSTWKLVSKFQVNTLHIPPNLIRAMNLLDPKAQYSKQYDISCLKCIVSGSEKIYGSTISYMKQICNAQVYQDYWSTEAGCPMISNPGGIFNIPIDMTGVIVPGNNLLIVNQNGQTVKREEVGELVVKLPIPPNFAFSIYNDHSRYIKSYLSHHPGYFSTGDLAMETKDGFIDVISRAEDCQTINGVSLSITKIESLLYSHPAISECLVIVIKGVEKRDITLGFTTLGSNLSKNDVEKIQKDISSLVEGTFGPSICFKGLLFIDRLPKMQSGKIYRKILHDVFNDISFEIPDSVLENVNVVDELKQVYKVFKANNQ</sequence>
<evidence type="ECO:0000256" key="1">
    <source>
        <dbReference type="ARBA" id="ARBA00006432"/>
    </source>
</evidence>
<dbReference type="EMBL" id="AJWJ01000168">
    <property type="protein sequence ID" value="KAF2074049.1"/>
    <property type="molecule type" value="Genomic_DNA"/>
</dbReference>
<name>A0A8J4PXR8_9MYCE</name>
<evidence type="ECO:0000259" key="3">
    <source>
        <dbReference type="Pfam" id="PF13193"/>
    </source>
</evidence>
<dbReference type="GO" id="GO:0050218">
    <property type="term" value="F:propionate-CoA ligase activity"/>
    <property type="evidence" value="ECO:0007669"/>
    <property type="project" value="TreeGrafter"/>
</dbReference>
<organism evidence="5 6">
    <name type="scientific">Polysphondylium violaceum</name>
    <dbReference type="NCBI Taxonomy" id="133409"/>
    <lineage>
        <taxon>Eukaryota</taxon>
        <taxon>Amoebozoa</taxon>
        <taxon>Evosea</taxon>
        <taxon>Eumycetozoa</taxon>
        <taxon>Dictyostelia</taxon>
        <taxon>Dictyosteliales</taxon>
        <taxon>Dictyosteliaceae</taxon>
        <taxon>Polysphondylium</taxon>
    </lineage>
</organism>
<dbReference type="InterPro" id="IPR045851">
    <property type="entry name" value="AMP-bd_C_sf"/>
</dbReference>
<proteinExistence type="inferred from homology"/>
<dbReference type="Gene3D" id="3.30.300.30">
    <property type="match status" value="1"/>
</dbReference>
<protein>
    <submittedName>
        <fullName evidence="5">Uncharacterized protein</fullName>
    </submittedName>
</protein>
<accession>A0A8J4PXR8</accession>